<dbReference type="RefSeq" id="WP_185125996.1">
    <property type="nucleotide sequence ID" value="NZ_CAJEWD010000008.1"/>
</dbReference>
<proteinExistence type="predicted"/>
<sequence length="288" mass="33884">MDVSNLTIYEDDFKIHQTKLYLCDELNTKLIYESMQTLKVNGIASSINGKIIEVIARKIKDKKDYFKIRAGDSEVGWIALDQSPRVYRIPKVTGKILNDRVSIYKDNNYSVSDLKYKLMEARYYFQLEDEQFFIINRVGHRENILPIIKEDFNRYITPKDKTFVEVSEGDDMYKSSTSDEVLENITDTESVEVIGFYEGTNQIKVKYKNKSGWIYKELDLTQEKNNNSIKNLEFIDQIMYLKIKSHLQKLKIDTQEKRIENIKENVAVSNDLQQLYLNKYLGDQNDIK</sequence>
<accession>A0A6V7RKY1</accession>
<evidence type="ECO:0000313" key="2">
    <source>
        <dbReference type="Proteomes" id="UP000589351"/>
    </source>
</evidence>
<name>A0A6V7RKY1_9STAP</name>
<dbReference type="AlphaFoldDB" id="A0A6V7RKY1"/>
<protein>
    <recommendedName>
        <fullName evidence="3">GW domain-containing protein</fullName>
    </recommendedName>
</protein>
<gene>
    <name evidence="1" type="ORF">JEODO184_01524</name>
</gene>
<evidence type="ECO:0000313" key="1">
    <source>
        <dbReference type="EMBL" id="CAD2078907.1"/>
    </source>
</evidence>
<dbReference type="EMBL" id="CAJEWD010000008">
    <property type="protein sequence ID" value="CAD2078907.1"/>
    <property type="molecule type" value="Genomic_DNA"/>
</dbReference>
<dbReference type="Proteomes" id="UP000589351">
    <property type="component" value="Unassembled WGS sequence"/>
</dbReference>
<reference evidence="1 2" key="1">
    <citation type="submission" date="2020-07" db="EMBL/GenBank/DDBJ databases">
        <authorList>
            <person name="Criscuolo A."/>
        </authorList>
    </citation>
    <scope>NUCLEOTIDE SEQUENCE [LARGE SCALE GENOMIC DNA]</scope>
    <source>
        <strain evidence="1">CIP111649</strain>
    </source>
</reference>
<comment type="caution">
    <text evidence="1">The sequence shown here is derived from an EMBL/GenBank/DDBJ whole genome shotgun (WGS) entry which is preliminary data.</text>
</comment>
<keyword evidence="2" id="KW-1185">Reference proteome</keyword>
<evidence type="ECO:0008006" key="3">
    <source>
        <dbReference type="Google" id="ProtNLM"/>
    </source>
</evidence>
<organism evidence="1 2">
    <name type="scientific">Jeotgalicoccus meleagridis</name>
    <dbReference type="NCBI Taxonomy" id="2759181"/>
    <lineage>
        <taxon>Bacteria</taxon>
        <taxon>Bacillati</taxon>
        <taxon>Bacillota</taxon>
        <taxon>Bacilli</taxon>
        <taxon>Bacillales</taxon>
        <taxon>Staphylococcaceae</taxon>
        <taxon>Jeotgalicoccus</taxon>
    </lineage>
</organism>